<dbReference type="Gene3D" id="3.50.50.60">
    <property type="entry name" value="FAD/NAD(P)-binding domain"/>
    <property type="match status" value="1"/>
</dbReference>
<gene>
    <name evidence="7" type="ORF">UFOPK2761_00802</name>
</gene>
<protein>
    <submittedName>
        <fullName evidence="7">Unannotated protein</fullName>
    </submittedName>
</protein>
<dbReference type="InterPro" id="IPR050315">
    <property type="entry name" value="FAD-oxidoreductase_2"/>
</dbReference>
<dbReference type="SUPFAM" id="SSF56425">
    <property type="entry name" value="Succinate dehydrogenase/fumarate reductase flavoprotein, catalytic domain"/>
    <property type="match status" value="1"/>
</dbReference>
<evidence type="ECO:0000313" key="7">
    <source>
        <dbReference type="EMBL" id="CAB4734810.1"/>
    </source>
</evidence>
<dbReference type="InterPro" id="IPR003953">
    <property type="entry name" value="FAD-dep_OxRdtase_2_FAD-bd"/>
</dbReference>
<dbReference type="InterPro" id="IPR027477">
    <property type="entry name" value="Succ_DH/fumarate_Rdtase_cat_sf"/>
</dbReference>
<dbReference type="Pfam" id="PF00890">
    <property type="entry name" value="FAD_binding_2"/>
    <property type="match status" value="1"/>
</dbReference>
<name>A0A6J6SIY8_9ZZZZ</name>
<accession>A0A6J6SIY8</accession>
<dbReference type="PANTHER" id="PTHR43400">
    <property type="entry name" value="FUMARATE REDUCTASE"/>
    <property type="match status" value="1"/>
</dbReference>
<feature type="region of interest" description="Disordered" evidence="5">
    <location>
        <begin position="241"/>
        <end position="262"/>
    </location>
</feature>
<dbReference type="AlphaFoldDB" id="A0A6J6SIY8"/>
<dbReference type="EMBL" id="CAEZYQ010000004">
    <property type="protein sequence ID" value="CAB4734810.1"/>
    <property type="molecule type" value="Genomic_DNA"/>
</dbReference>
<dbReference type="InterPro" id="IPR036188">
    <property type="entry name" value="FAD/NAD-bd_sf"/>
</dbReference>
<evidence type="ECO:0000256" key="5">
    <source>
        <dbReference type="SAM" id="MobiDB-lite"/>
    </source>
</evidence>
<comment type="cofactor">
    <cofactor evidence="1">
        <name>FAD</name>
        <dbReference type="ChEBI" id="CHEBI:57692"/>
    </cofactor>
</comment>
<evidence type="ECO:0000256" key="4">
    <source>
        <dbReference type="ARBA" id="ARBA00023002"/>
    </source>
</evidence>
<feature type="domain" description="FAD-dependent oxidoreductase 2 FAD-binding" evidence="6">
    <location>
        <begin position="9"/>
        <end position="498"/>
    </location>
</feature>
<keyword evidence="4" id="KW-0560">Oxidoreductase</keyword>
<evidence type="ECO:0000256" key="1">
    <source>
        <dbReference type="ARBA" id="ARBA00001974"/>
    </source>
</evidence>
<reference evidence="7" key="1">
    <citation type="submission" date="2020-05" db="EMBL/GenBank/DDBJ databases">
        <authorList>
            <person name="Chiriac C."/>
            <person name="Salcher M."/>
            <person name="Ghai R."/>
            <person name="Kavagutti S V."/>
        </authorList>
    </citation>
    <scope>NUCLEOTIDE SEQUENCE</scope>
</reference>
<dbReference type="GO" id="GO:0016491">
    <property type="term" value="F:oxidoreductase activity"/>
    <property type="evidence" value="ECO:0007669"/>
    <property type="project" value="UniProtKB-KW"/>
</dbReference>
<evidence type="ECO:0000256" key="3">
    <source>
        <dbReference type="ARBA" id="ARBA00022827"/>
    </source>
</evidence>
<dbReference type="Gene3D" id="3.90.700.10">
    <property type="entry name" value="Succinate dehydrogenase/fumarate reductase flavoprotein, catalytic domain"/>
    <property type="match status" value="1"/>
</dbReference>
<dbReference type="GO" id="GO:0008202">
    <property type="term" value="P:steroid metabolic process"/>
    <property type="evidence" value="ECO:0007669"/>
    <property type="project" value="UniProtKB-ARBA"/>
</dbReference>
<organism evidence="7">
    <name type="scientific">freshwater metagenome</name>
    <dbReference type="NCBI Taxonomy" id="449393"/>
    <lineage>
        <taxon>unclassified sequences</taxon>
        <taxon>metagenomes</taxon>
        <taxon>ecological metagenomes</taxon>
    </lineage>
</organism>
<dbReference type="SUPFAM" id="SSF51905">
    <property type="entry name" value="FAD/NAD(P)-binding domain"/>
    <property type="match status" value="1"/>
</dbReference>
<keyword evidence="2" id="KW-0285">Flavoprotein</keyword>
<sequence length="514" mass="53152">MSEQIEPYDVVVVGSGGGAMTGALLAQRAGLRTVVLEKTDLVGGTSAYSGGACWLPGSTVQQKAGIADSTEGARDYLAAVLAPVDGWTADQGKVETFLAHAPVVVGELEAAGIDFEWLPFPEYYDAPGRCPMGRSIQPTAVKRADLAPEVAALVRPPVERDRVGGPGRGTLSGGQALIARLLAAYVEAGGTVLTGHCVRDLMTETDATLGDHVVGVWATTDAGPVEVRARRGVLLASGGFEGSASRRQSHGTPGRAEWTMAPRGTNTGEPIGAAINAGAAVDWTGLGWFCPGLEHPDGAGSFTLGVRSGVMVDAHGQRYANESLPYDRFGREMAKDPARVPSWLVFDSREGGRLPAIAMPEGDPAAHLAAGTWVQADSVAELAQRIGVPAEALTATVERYNGFCATGVDEDFGRGADEYDTFFTYGEGPNKALTPVDTGPFYAARFVLSDLGTKGGVVTDAHGRALRPDGSALPGLYAVGNTAAPMTGPYYPGPGAPLGTATVFASLAVRDLVG</sequence>
<keyword evidence="3" id="KW-0274">FAD</keyword>
<evidence type="ECO:0000259" key="6">
    <source>
        <dbReference type="Pfam" id="PF00890"/>
    </source>
</evidence>
<evidence type="ECO:0000256" key="2">
    <source>
        <dbReference type="ARBA" id="ARBA00022630"/>
    </source>
</evidence>
<dbReference type="PRINTS" id="PR00411">
    <property type="entry name" value="PNDRDTASEI"/>
</dbReference>
<proteinExistence type="predicted"/>
<dbReference type="PANTHER" id="PTHR43400:SF10">
    <property type="entry name" value="3-OXOSTEROID 1-DEHYDROGENASE"/>
    <property type="match status" value="1"/>
</dbReference>